<dbReference type="InterPro" id="IPR003593">
    <property type="entry name" value="AAA+_ATPase"/>
</dbReference>
<dbReference type="GO" id="GO:0015658">
    <property type="term" value="F:branched-chain amino acid transmembrane transporter activity"/>
    <property type="evidence" value="ECO:0007669"/>
    <property type="project" value="TreeGrafter"/>
</dbReference>
<evidence type="ECO:0000259" key="6">
    <source>
        <dbReference type="PROSITE" id="PS50893"/>
    </source>
</evidence>
<proteinExistence type="inferred from homology"/>
<dbReference type="InterPro" id="IPR052156">
    <property type="entry name" value="BCAA_Transport_ATP-bd_LivF"/>
</dbReference>
<organism evidence="7">
    <name type="scientific">freshwater metagenome</name>
    <dbReference type="NCBI Taxonomy" id="449393"/>
    <lineage>
        <taxon>unclassified sequences</taxon>
        <taxon>metagenomes</taxon>
        <taxon>ecological metagenomes</taxon>
    </lineage>
</organism>
<dbReference type="Gene3D" id="3.40.50.300">
    <property type="entry name" value="P-loop containing nucleotide triphosphate hydrolases"/>
    <property type="match status" value="1"/>
</dbReference>
<accession>A0A6J6LCF4</accession>
<dbReference type="SMART" id="SM00382">
    <property type="entry name" value="AAA"/>
    <property type="match status" value="1"/>
</dbReference>
<dbReference type="GO" id="GO:0016887">
    <property type="term" value="F:ATP hydrolysis activity"/>
    <property type="evidence" value="ECO:0007669"/>
    <property type="project" value="InterPro"/>
</dbReference>
<dbReference type="PANTHER" id="PTHR43820:SF4">
    <property type="entry name" value="HIGH-AFFINITY BRANCHED-CHAIN AMINO ACID TRANSPORT ATP-BINDING PROTEIN LIVF"/>
    <property type="match status" value="1"/>
</dbReference>
<dbReference type="InterPro" id="IPR003439">
    <property type="entry name" value="ABC_transporter-like_ATP-bd"/>
</dbReference>
<evidence type="ECO:0000256" key="2">
    <source>
        <dbReference type="ARBA" id="ARBA00022448"/>
    </source>
</evidence>
<feature type="domain" description="ABC transporter" evidence="6">
    <location>
        <begin position="4"/>
        <end position="236"/>
    </location>
</feature>
<keyword evidence="4" id="KW-0067">ATP-binding</keyword>
<keyword evidence="5" id="KW-0029">Amino-acid transport</keyword>
<dbReference type="EMBL" id="CAEZWP010000028">
    <property type="protein sequence ID" value="CAB4659570.1"/>
    <property type="molecule type" value="Genomic_DNA"/>
</dbReference>
<dbReference type="AlphaFoldDB" id="A0A6J6LCF4"/>
<evidence type="ECO:0000256" key="3">
    <source>
        <dbReference type="ARBA" id="ARBA00022741"/>
    </source>
</evidence>
<dbReference type="PROSITE" id="PS50893">
    <property type="entry name" value="ABC_TRANSPORTER_2"/>
    <property type="match status" value="1"/>
</dbReference>
<comment type="similarity">
    <text evidence="1">Belongs to the ABC transporter superfamily.</text>
</comment>
<gene>
    <name evidence="7" type="ORF">UFOPK2265_00709</name>
</gene>
<evidence type="ECO:0000256" key="1">
    <source>
        <dbReference type="ARBA" id="ARBA00005417"/>
    </source>
</evidence>
<protein>
    <submittedName>
        <fullName evidence="7">Unannotated protein</fullName>
    </submittedName>
</protein>
<evidence type="ECO:0000256" key="5">
    <source>
        <dbReference type="ARBA" id="ARBA00022970"/>
    </source>
</evidence>
<reference evidence="7" key="1">
    <citation type="submission" date="2020-05" db="EMBL/GenBank/DDBJ databases">
        <authorList>
            <person name="Chiriac C."/>
            <person name="Salcher M."/>
            <person name="Ghai R."/>
            <person name="Kavagutti S V."/>
        </authorList>
    </citation>
    <scope>NUCLEOTIDE SEQUENCE</scope>
</reference>
<dbReference type="Pfam" id="PF00005">
    <property type="entry name" value="ABC_tran"/>
    <property type="match status" value="1"/>
</dbReference>
<evidence type="ECO:0000313" key="7">
    <source>
        <dbReference type="EMBL" id="CAB4659570.1"/>
    </source>
</evidence>
<dbReference type="GO" id="GO:0005524">
    <property type="term" value="F:ATP binding"/>
    <property type="evidence" value="ECO:0007669"/>
    <property type="project" value="UniProtKB-KW"/>
</dbReference>
<dbReference type="CDD" id="cd03224">
    <property type="entry name" value="ABC_TM1139_LivF_branched"/>
    <property type="match status" value="1"/>
</dbReference>
<keyword evidence="2" id="KW-0813">Transport</keyword>
<keyword evidence="3" id="KW-0547">Nucleotide-binding</keyword>
<dbReference type="GO" id="GO:0015807">
    <property type="term" value="P:L-amino acid transport"/>
    <property type="evidence" value="ECO:0007669"/>
    <property type="project" value="TreeGrafter"/>
</dbReference>
<sequence length="240" mass="25737">MQILEIEGLNSGYGKVDVLLNISFTMKVGQCFGIVGPNGVGKSTLLQTIAGAIKPKSGSIKLLGNEISGKNPEDIVRSGLALVPEGRQIFSGLTVMENLQLGLTGRVDKKTSHQAVEQVAELFPVITTHSKQQAGLLSGGQQQQLAIARALITDPKVLLLDEPSLGLAPNIINDLFSNLSRILEAGTTLLIVEQRANLITKFADEILVMRDGLIQARLNKIDAQDENKLKEAYFGAGVKK</sequence>
<dbReference type="SUPFAM" id="SSF52540">
    <property type="entry name" value="P-loop containing nucleoside triphosphate hydrolases"/>
    <property type="match status" value="1"/>
</dbReference>
<dbReference type="InterPro" id="IPR027417">
    <property type="entry name" value="P-loop_NTPase"/>
</dbReference>
<evidence type="ECO:0000256" key="4">
    <source>
        <dbReference type="ARBA" id="ARBA00022840"/>
    </source>
</evidence>
<dbReference type="PANTHER" id="PTHR43820">
    <property type="entry name" value="HIGH-AFFINITY BRANCHED-CHAIN AMINO ACID TRANSPORT ATP-BINDING PROTEIN LIVF"/>
    <property type="match status" value="1"/>
</dbReference>
<name>A0A6J6LCF4_9ZZZZ</name>